<dbReference type="Proteomes" id="UP001317742">
    <property type="component" value="Chromosome"/>
</dbReference>
<evidence type="ECO:0000313" key="1">
    <source>
        <dbReference type="EMBL" id="BDQ36300.1"/>
    </source>
</evidence>
<proteinExistence type="predicted"/>
<evidence type="ECO:0008006" key="3">
    <source>
        <dbReference type="Google" id="ProtNLM"/>
    </source>
</evidence>
<evidence type="ECO:0000313" key="2">
    <source>
        <dbReference type="Proteomes" id="UP001317742"/>
    </source>
</evidence>
<dbReference type="RefSeq" id="WP_281762215.1">
    <property type="nucleotide sequence ID" value="NZ_AP026709.1"/>
</dbReference>
<keyword evidence="2" id="KW-1185">Reference proteome</keyword>
<gene>
    <name evidence="1" type="ORF">SYK_06600</name>
</gene>
<protein>
    <recommendedName>
        <fullName evidence="3">Fibronectin type-III domain-containing protein</fullName>
    </recommendedName>
</protein>
<sequence length="555" mass="60772">MPAPIVVPAFFATKPRISPKHLEAVNAQVSQNCNTKRGILSPLMDLEAQNPNPISKAGAIRSIYKLKDGTWLYWSSVVDVVEAAVNDADSRIHFTGDSYPKQTDATLATSGAADTYPTETKRLGLPKPSAPLNVQLSPASVAEDAEIERSTSYVYTYVTSWGEESEPSDPTGVFEVKTGQSCVLTNFTPPTLAGVSISHYRVYRLNSGDSSAEFQLVPYSSSAADIPASETSFTDNVADSDLSSEVLPTENWNKLPDDAFGLMHTGNGLFFAFKDKEVYPSESYIPYAYPWNFRLSVPHDIVTGGYFNQTVVVLTTGHAHLIGGLDPESLSMDKVSYNQACISKRSVANSPGGVIYASPDGLVMIGPEGQTVLTRSVYTKDQWRDLPTSSLIGFYQDGQYIGFFEGTGNGIIFDFESQDVGNISLMGKKVYGGHVDTEDDALYLLTYDDTSYRIEKWEGAATAMTYTWKSKDFFHSTPLNLGAARINGAQAVGDPVYFKVYRNGVHQETKIITNDEPFRLTNGVKGYDWEFQVEGTAKVFEVRMAASITELQYAG</sequence>
<name>A0ABM8AXR2_9BACT</name>
<organism evidence="1 2">
    <name type="scientific">Pseudodesulfovibrio nedwellii</name>
    <dbReference type="NCBI Taxonomy" id="2973072"/>
    <lineage>
        <taxon>Bacteria</taxon>
        <taxon>Pseudomonadati</taxon>
        <taxon>Thermodesulfobacteriota</taxon>
        <taxon>Desulfovibrionia</taxon>
        <taxon>Desulfovibrionales</taxon>
        <taxon>Desulfovibrionaceae</taxon>
    </lineage>
</organism>
<accession>A0ABM8AXR2</accession>
<dbReference type="EMBL" id="AP026709">
    <property type="protein sequence ID" value="BDQ36300.1"/>
    <property type="molecule type" value="Genomic_DNA"/>
</dbReference>
<reference evidence="1 2" key="1">
    <citation type="submission" date="2022-08" db="EMBL/GenBank/DDBJ databases">
        <title>Genome Sequence of the sulphate-reducing bacterium, Pseudodesulfovibrio sp. SYK.</title>
        <authorList>
            <person name="Kondo R."/>
            <person name="Kataoka T."/>
        </authorList>
    </citation>
    <scope>NUCLEOTIDE SEQUENCE [LARGE SCALE GENOMIC DNA]</scope>
    <source>
        <strain evidence="1 2">SYK</strain>
    </source>
</reference>